<dbReference type="PANTHER" id="PTHR22753:SF14">
    <property type="entry name" value="MONOACYLGLYCEROL_DIACYLGLYCEROL O-ACYLTRANSFERASE"/>
    <property type="match status" value="1"/>
</dbReference>
<dbReference type="OrthoDB" id="44277at2759"/>
<dbReference type="GO" id="GO:0016020">
    <property type="term" value="C:membrane"/>
    <property type="evidence" value="ECO:0007669"/>
    <property type="project" value="TreeGrafter"/>
</dbReference>
<accession>A0A9E7EMZ0</accession>
<name>A0A9E7EMZ0_9LILI</name>
<dbReference type="PANTHER" id="PTHR22753">
    <property type="entry name" value="TRANSMEMBRANE PROTEIN 68"/>
    <property type="match status" value="1"/>
</dbReference>
<evidence type="ECO:0000313" key="2">
    <source>
        <dbReference type="EMBL" id="URD80484.1"/>
    </source>
</evidence>
<reference evidence="2" key="1">
    <citation type="submission" date="2022-05" db="EMBL/GenBank/DDBJ databases">
        <title>The Musa troglodytarum L. genome provides insights into the mechanism of non-climacteric behaviour and enrichment of carotenoids.</title>
        <authorList>
            <person name="Wang J."/>
        </authorList>
    </citation>
    <scope>NUCLEOTIDE SEQUENCE</scope>
    <source>
        <tissue evidence="2">Leaf</tissue>
    </source>
</reference>
<protein>
    <submittedName>
        <fullName evidence="2">Diacylglycerol acyltransferase</fullName>
    </submittedName>
</protein>
<dbReference type="AlphaFoldDB" id="A0A9E7EMZ0"/>
<dbReference type="InterPro" id="IPR029058">
    <property type="entry name" value="AB_hydrolase_fold"/>
</dbReference>
<dbReference type="Gene3D" id="3.40.50.1820">
    <property type="entry name" value="alpha/beta hydrolase"/>
    <property type="match status" value="1"/>
</dbReference>
<dbReference type="EMBL" id="CP097503">
    <property type="protein sequence ID" value="URD80484.1"/>
    <property type="molecule type" value="Genomic_DNA"/>
</dbReference>
<keyword evidence="3" id="KW-1185">Reference proteome</keyword>
<sequence>MSLSSTPFPALPSPPFSLCRPRPPRPRLRLAAVSESRARDAPRLESDRARRTFGHSEKVKKVSSAENGGLDVLYDDGFGAVSVKDYFDAAKAIDKPDGGPPRWFCPVECGAPIKDSPLLLFLPGADGVGMGLILHHKSLGKVFEVRCLHIPVNDRTAFEGLVKFVENSVKNEHAMSPDKPIYLVGDSFGGCLALAVAARNPNIDLVLVLVNPGDPVKMAMASVEDNLPILQTFEELSNSLTSLLPLLSDLADIIPQDTLLWKLNLLKSGAAYVNSRLHAVKAEVLVLASGKDNLLPSGDEADRLWASLKNCKVRYFKDSGHTLLLGEEHKLFWPKNPEFVRMAARFGATIVPFGVVGEDDMVELVLDYDDQKNIPFIKEWIEEMNQDVVKIRVGVDDEISNQQMYFPGVLPKLPGRLYYLFGKPIETQGMDILKHRRNANVLYLQIKSEIERIISYLKRKREEDPYRNIIQRTLYQASWGYSAEVPTFDP</sequence>
<proteinExistence type="predicted"/>
<keyword evidence="2" id="KW-0012">Acyltransferase</keyword>
<gene>
    <name evidence="2" type="ORF">MUK42_05066</name>
</gene>
<feature type="region of interest" description="Disordered" evidence="1">
    <location>
        <begin position="1"/>
        <end position="56"/>
    </location>
</feature>
<keyword evidence="2" id="KW-0808">Transferase</keyword>
<dbReference type="Proteomes" id="UP001055439">
    <property type="component" value="Chromosome 10"/>
</dbReference>
<evidence type="ECO:0000256" key="1">
    <source>
        <dbReference type="SAM" id="MobiDB-lite"/>
    </source>
</evidence>
<dbReference type="SUPFAM" id="SSF53474">
    <property type="entry name" value="alpha/beta-Hydrolases"/>
    <property type="match status" value="1"/>
</dbReference>
<feature type="compositionally biased region" description="Basic and acidic residues" evidence="1">
    <location>
        <begin position="36"/>
        <end position="56"/>
    </location>
</feature>
<evidence type="ECO:0000313" key="3">
    <source>
        <dbReference type="Proteomes" id="UP001055439"/>
    </source>
</evidence>
<organism evidence="2 3">
    <name type="scientific">Musa troglodytarum</name>
    <name type="common">fe'i banana</name>
    <dbReference type="NCBI Taxonomy" id="320322"/>
    <lineage>
        <taxon>Eukaryota</taxon>
        <taxon>Viridiplantae</taxon>
        <taxon>Streptophyta</taxon>
        <taxon>Embryophyta</taxon>
        <taxon>Tracheophyta</taxon>
        <taxon>Spermatophyta</taxon>
        <taxon>Magnoliopsida</taxon>
        <taxon>Liliopsida</taxon>
        <taxon>Zingiberales</taxon>
        <taxon>Musaceae</taxon>
        <taxon>Musa</taxon>
    </lineage>
</organism>
<dbReference type="GO" id="GO:0016746">
    <property type="term" value="F:acyltransferase activity"/>
    <property type="evidence" value="ECO:0007669"/>
    <property type="project" value="UniProtKB-KW"/>
</dbReference>